<dbReference type="EMBL" id="CP136051">
    <property type="protein sequence ID" value="WOK04242.1"/>
    <property type="molecule type" value="Genomic_DNA"/>
</dbReference>
<sequence length="337" mass="37918">MKLTCRVVGTIASFFLCFFLSKRAEAQLSFDPQHSFFIEIPFDTSGVFEGQEKPFGGISAITYSGHENDYYLLSDGLPARYYTFTIDPIKGQRIVYKDVHYLAESQIRGEGMALAGSKMFISDERDIDNVEKTLVWQTDASGKLQNIKDLPAKYYGEMYDNSGFEGLTISPDHKKLFLAMERALPTSGCRSILPILEYSLRDHSTKTYWYQMQWDTKGNGISSLVALSDYELLVIERDYLKAEDRNEVNIYKITLIEPSKNNDSDCPQSGDPVLVPEKIFSFTQDLKLGGQPYKVNNIEGATFTPDGQYLLLVSDNNFGNKGNGTPTQLVALKVAKL</sequence>
<dbReference type="PANTHER" id="PTHR37957:SF1">
    <property type="entry name" value="PHYTASE-LIKE DOMAIN-CONTAINING PROTEIN"/>
    <property type="match status" value="1"/>
</dbReference>
<dbReference type="Pfam" id="PF13449">
    <property type="entry name" value="Phytase-like"/>
    <property type="match status" value="1"/>
</dbReference>
<dbReference type="PANTHER" id="PTHR37957">
    <property type="entry name" value="BLR7070 PROTEIN"/>
    <property type="match status" value="1"/>
</dbReference>
<protein>
    <submittedName>
        <fullName evidence="3">Esterase-like activity of phytase family protein</fullName>
    </submittedName>
</protein>
<dbReference type="SUPFAM" id="SSF75011">
    <property type="entry name" value="3-carboxy-cis,cis-mucoante lactonizing enzyme"/>
    <property type="match status" value="1"/>
</dbReference>
<keyword evidence="1" id="KW-0732">Signal</keyword>
<organism evidence="3 4">
    <name type="scientific">Imperialibacter roseus</name>
    <dbReference type="NCBI Taxonomy" id="1324217"/>
    <lineage>
        <taxon>Bacteria</taxon>
        <taxon>Pseudomonadati</taxon>
        <taxon>Bacteroidota</taxon>
        <taxon>Cytophagia</taxon>
        <taxon>Cytophagales</taxon>
        <taxon>Flammeovirgaceae</taxon>
        <taxon>Imperialibacter</taxon>
    </lineage>
</organism>
<reference evidence="3 4" key="1">
    <citation type="journal article" date="2023" name="Microbiol. Resour. Announc.">
        <title>Complete Genome Sequence of Imperialibacter roseus strain P4T.</title>
        <authorList>
            <person name="Tizabi D.R."/>
            <person name="Bachvaroff T."/>
            <person name="Hill R.T."/>
        </authorList>
    </citation>
    <scope>NUCLEOTIDE SEQUENCE [LARGE SCALE GENOMIC DNA]</scope>
    <source>
        <strain evidence="3 4">P4T</strain>
    </source>
</reference>
<feature type="signal peptide" evidence="1">
    <location>
        <begin position="1"/>
        <end position="26"/>
    </location>
</feature>
<name>A0ABZ0IIA0_9BACT</name>
<feature type="chain" id="PRO_5046252131" evidence="1">
    <location>
        <begin position="27"/>
        <end position="337"/>
    </location>
</feature>
<feature type="domain" description="Phytase-like" evidence="2">
    <location>
        <begin position="54"/>
        <end position="318"/>
    </location>
</feature>
<dbReference type="InterPro" id="IPR027372">
    <property type="entry name" value="Phytase-like_dom"/>
</dbReference>
<evidence type="ECO:0000313" key="4">
    <source>
        <dbReference type="Proteomes" id="UP001302349"/>
    </source>
</evidence>
<dbReference type="RefSeq" id="WP_317487057.1">
    <property type="nucleotide sequence ID" value="NZ_CP136051.1"/>
</dbReference>
<keyword evidence="4" id="KW-1185">Reference proteome</keyword>
<accession>A0ABZ0IIA0</accession>
<evidence type="ECO:0000313" key="3">
    <source>
        <dbReference type="EMBL" id="WOK04242.1"/>
    </source>
</evidence>
<evidence type="ECO:0000259" key="2">
    <source>
        <dbReference type="Pfam" id="PF13449"/>
    </source>
</evidence>
<evidence type="ECO:0000256" key="1">
    <source>
        <dbReference type="SAM" id="SignalP"/>
    </source>
</evidence>
<gene>
    <name evidence="3" type="ORF">RT717_14270</name>
</gene>
<dbReference type="Proteomes" id="UP001302349">
    <property type="component" value="Chromosome"/>
</dbReference>
<proteinExistence type="predicted"/>